<dbReference type="AlphaFoldDB" id="A0A8K0CQY2"/>
<reference evidence="1" key="1">
    <citation type="submission" date="2019-08" db="EMBL/GenBank/DDBJ databases">
        <title>The genome of the North American firefly Photinus pyralis.</title>
        <authorList>
            <consortium name="Photinus pyralis genome working group"/>
            <person name="Fallon T.R."/>
            <person name="Sander Lower S.E."/>
            <person name="Weng J.-K."/>
        </authorList>
    </citation>
    <scope>NUCLEOTIDE SEQUENCE</scope>
    <source>
        <strain evidence="1">TRF0915ILg1</strain>
        <tissue evidence="1">Whole body</tissue>
    </source>
</reference>
<organism evidence="1 2">
    <name type="scientific">Ignelater luminosus</name>
    <name type="common">Cucubano</name>
    <name type="synonym">Pyrophorus luminosus</name>
    <dbReference type="NCBI Taxonomy" id="2038154"/>
    <lineage>
        <taxon>Eukaryota</taxon>
        <taxon>Metazoa</taxon>
        <taxon>Ecdysozoa</taxon>
        <taxon>Arthropoda</taxon>
        <taxon>Hexapoda</taxon>
        <taxon>Insecta</taxon>
        <taxon>Pterygota</taxon>
        <taxon>Neoptera</taxon>
        <taxon>Endopterygota</taxon>
        <taxon>Coleoptera</taxon>
        <taxon>Polyphaga</taxon>
        <taxon>Elateriformia</taxon>
        <taxon>Elateroidea</taxon>
        <taxon>Elateridae</taxon>
        <taxon>Agrypninae</taxon>
        <taxon>Pyrophorini</taxon>
        <taxon>Ignelater</taxon>
    </lineage>
</organism>
<name>A0A8K0CQY2_IGNLU</name>
<evidence type="ECO:0000313" key="2">
    <source>
        <dbReference type="Proteomes" id="UP000801492"/>
    </source>
</evidence>
<evidence type="ECO:0000313" key="1">
    <source>
        <dbReference type="EMBL" id="KAF2891980.1"/>
    </source>
</evidence>
<dbReference type="Proteomes" id="UP000801492">
    <property type="component" value="Unassembled WGS sequence"/>
</dbReference>
<evidence type="ECO:0008006" key="3">
    <source>
        <dbReference type="Google" id="ProtNLM"/>
    </source>
</evidence>
<sequence>MDKAISGFRATGISPINTNIFNEDDYYVVNTAATNTVDDTVDPQDSNQPNQSTAIPDYVEEIQSRETSVLALISPEPSTSREVRKRTHKQHSQVITASPNKTVLEKKKKKRLMKENKAPKGKGKNIREGKKTTINEAIKKAKKFLFKDDTSSSDESVNYHNICDDNSSDYVDDDSNMCMICCESGKSNELWYRCRACGEWAHAQCSGSDSAKDYVCDFCIRQ</sequence>
<proteinExistence type="predicted"/>
<dbReference type="InterPro" id="IPR011011">
    <property type="entry name" value="Znf_FYVE_PHD"/>
</dbReference>
<accession>A0A8K0CQY2</accession>
<gene>
    <name evidence="1" type="ORF">ILUMI_14193</name>
</gene>
<comment type="caution">
    <text evidence="1">The sequence shown here is derived from an EMBL/GenBank/DDBJ whole genome shotgun (WGS) entry which is preliminary data.</text>
</comment>
<dbReference type="CDD" id="cd15517">
    <property type="entry name" value="PHD_TCF19_like"/>
    <property type="match status" value="1"/>
</dbReference>
<keyword evidence="2" id="KW-1185">Reference proteome</keyword>
<dbReference type="SUPFAM" id="SSF57903">
    <property type="entry name" value="FYVE/PHD zinc finger"/>
    <property type="match status" value="1"/>
</dbReference>
<dbReference type="EMBL" id="VTPC01017302">
    <property type="protein sequence ID" value="KAF2891980.1"/>
    <property type="molecule type" value="Genomic_DNA"/>
</dbReference>
<dbReference type="OrthoDB" id="6780991at2759"/>
<protein>
    <recommendedName>
        <fullName evidence="3">Zinc finger PHD-type domain-containing protein</fullName>
    </recommendedName>
</protein>